<dbReference type="InterPro" id="IPR016163">
    <property type="entry name" value="Ald_DH_C"/>
</dbReference>
<accession>A0A2S8J4L6</accession>
<sequence length="490" mass="51807">MTQNIATSNDIFIRTELFIGGRWTSSASRGTIEIVNPYTEKVIGTVPEADAADTDAAIAAAVAAVHDNPWQKLSFVERGAVLGKVAEGLVARSDEVLATYTQDFGGVRAFGTFIAAQAAKVFAEHTKFAEHLVAEEWRENGGERNLIRREPVGPVLAIVPWNAPLVLTAVKLAPALLAGCPVVVKAPTEDPTVTFILAEVLAEAGVPEGMVSILPGRRGSLGDIAGRPEFAHVAFTGSTASGRTIMHSAADNITDVTLELGGKSAAIFLDDLDPAQGAQLVVAGSLAQSGQVCTTYSRLLVPATRKDEWIDALVATFQALPIGDPDHPDTVIGPLINAGHRATVEGFIDSARSEGATILTGGKRPDLPHGYFVEPTLIIDVTPDMRIVREEVFGPVITVQTYTDLDEAVSIANQTEFGLAAGIFTADTDAAMKLAPRLEAGNVAINNFGACLVQPFGGYKKSGLGREGGIENVEHLLSFKQVRMPMELPL</sequence>
<evidence type="ECO:0000313" key="6">
    <source>
        <dbReference type="EMBL" id="PQP21945.1"/>
    </source>
</evidence>
<comment type="caution">
    <text evidence="6">The sequence shown here is derived from an EMBL/GenBank/DDBJ whole genome shotgun (WGS) entry which is preliminary data.</text>
</comment>
<name>A0A2S8J4L6_RHOOP</name>
<dbReference type="InterPro" id="IPR029510">
    <property type="entry name" value="Ald_DH_CS_GLU"/>
</dbReference>
<dbReference type="InterPro" id="IPR016162">
    <property type="entry name" value="Ald_DH_N"/>
</dbReference>
<dbReference type="RefSeq" id="WP_105418365.1">
    <property type="nucleotide sequence ID" value="NZ_PUIO01000033.1"/>
</dbReference>
<dbReference type="FunFam" id="3.40.309.10:FF:000012">
    <property type="entry name" value="Betaine aldehyde dehydrogenase"/>
    <property type="match status" value="1"/>
</dbReference>
<dbReference type="Pfam" id="PF00171">
    <property type="entry name" value="Aldedh"/>
    <property type="match status" value="1"/>
</dbReference>
<evidence type="ECO:0000259" key="5">
    <source>
        <dbReference type="Pfam" id="PF00171"/>
    </source>
</evidence>
<reference evidence="7" key="1">
    <citation type="submission" date="2018-02" db="EMBL/GenBank/DDBJ databases">
        <title>Draft genome sequencing of Rhodococcus opacus KU647198.</title>
        <authorList>
            <person name="Zheng B.-X."/>
        </authorList>
    </citation>
    <scope>NUCLEOTIDE SEQUENCE [LARGE SCALE GENOMIC DNA]</scope>
    <source>
        <strain evidence="7">04-OD7</strain>
    </source>
</reference>
<evidence type="ECO:0000256" key="1">
    <source>
        <dbReference type="ARBA" id="ARBA00009986"/>
    </source>
</evidence>
<comment type="similarity">
    <text evidence="1 4">Belongs to the aldehyde dehydrogenase family.</text>
</comment>
<dbReference type="InterPro" id="IPR015590">
    <property type="entry name" value="Aldehyde_DH_dom"/>
</dbReference>
<dbReference type="InterPro" id="IPR016161">
    <property type="entry name" value="Ald_DH/histidinol_DH"/>
</dbReference>
<organism evidence="6 7">
    <name type="scientific">Rhodococcus opacus</name>
    <name type="common">Nocardia opaca</name>
    <dbReference type="NCBI Taxonomy" id="37919"/>
    <lineage>
        <taxon>Bacteria</taxon>
        <taxon>Bacillati</taxon>
        <taxon>Actinomycetota</taxon>
        <taxon>Actinomycetes</taxon>
        <taxon>Mycobacteriales</taxon>
        <taxon>Nocardiaceae</taxon>
        <taxon>Rhodococcus</taxon>
    </lineage>
</organism>
<feature type="domain" description="Aldehyde dehydrogenase" evidence="5">
    <location>
        <begin position="23"/>
        <end position="482"/>
    </location>
</feature>
<evidence type="ECO:0000256" key="4">
    <source>
        <dbReference type="RuleBase" id="RU003345"/>
    </source>
</evidence>
<dbReference type="PANTHER" id="PTHR42804">
    <property type="entry name" value="ALDEHYDE DEHYDROGENASE"/>
    <property type="match status" value="1"/>
</dbReference>
<proteinExistence type="inferred from homology"/>
<protein>
    <submittedName>
        <fullName evidence="6">Aldehyde dehydrogenase</fullName>
    </submittedName>
</protein>
<gene>
    <name evidence="6" type="ORF">C5613_24720</name>
</gene>
<feature type="active site" evidence="3">
    <location>
        <position position="259"/>
    </location>
</feature>
<evidence type="ECO:0000256" key="2">
    <source>
        <dbReference type="ARBA" id="ARBA00023002"/>
    </source>
</evidence>
<dbReference type="SUPFAM" id="SSF53720">
    <property type="entry name" value="ALDH-like"/>
    <property type="match status" value="1"/>
</dbReference>
<evidence type="ECO:0000256" key="3">
    <source>
        <dbReference type="PROSITE-ProRule" id="PRU10007"/>
    </source>
</evidence>
<evidence type="ECO:0000313" key="7">
    <source>
        <dbReference type="Proteomes" id="UP000239290"/>
    </source>
</evidence>
<dbReference type="Gene3D" id="3.40.605.10">
    <property type="entry name" value="Aldehyde Dehydrogenase, Chain A, domain 1"/>
    <property type="match status" value="1"/>
</dbReference>
<keyword evidence="2 4" id="KW-0560">Oxidoreductase</keyword>
<dbReference type="AlphaFoldDB" id="A0A2S8J4L6"/>
<dbReference type="Gene3D" id="3.40.309.10">
    <property type="entry name" value="Aldehyde Dehydrogenase, Chain A, domain 2"/>
    <property type="match status" value="1"/>
</dbReference>
<dbReference type="PROSITE" id="PS00687">
    <property type="entry name" value="ALDEHYDE_DEHYDR_GLU"/>
    <property type="match status" value="1"/>
</dbReference>
<dbReference type="Proteomes" id="UP000239290">
    <property type="component" value="Unassembled WGS sequence"/>
</dbReference>
<dbReference type="GO" id="GO:0016620">
    <property type="term" value="F:oxidoreductase activity, acting on the aldehyde or oxo group of donors, NAD or NADP as acceptor"/>
    <property type="evidence" value="ECO:0007669"/>
    <property type="project" value="InterPro"/>
</dbReference>
<dbReference type="EMBL" id="PUIO01000033">
    <property type="protein sequence ID" value="PQP21945.1"/>
    <property type="molecule type" value="Genomic_DNA"/>
</dbReference>
<dbReference type="PANTHER" id="PTHR42804:SF1">
    <property type="entry name" value="ALDEHYDE DEHYDROGENASE-RELATED"/>
    <property type="match status" value="1"/>
</dbReference>